<dbReference type="KEGG" id="aace:A0U92_05995"/>
<dbReference type="InterPro" id="IPR036249">
    <property type="entry name" value="Thioredoxin-like_sf"/>
</dbReference>
<keyword evidence="2" id="KW-0479">Metal-binding</keyword>
<dbReference type="GO" id="GO:0046872">
    <property type="term" value="F:metal ion binding"/>
    <property type="evidence" value="ECO:0007669"/>
    <property type="project" value="UniProtKB-KW"/>
</dbReference>
<dbReference type="AlphaFoldDB" id="A0A1U9KFA0"/>
<dbReference type="Gene3D" id="3.40.30.10">
    <property type="entry name" value="Glutaredoxin"/>
    <property type="match status" value="1"/>
</dbReference>
<dbReference type="RefSeq" id="WP_077812442.1">
    <property type="nucleotide sequence ID" value="NZ_CP014692.1"/>
</dbReference>
<feature type="disulfide bond" description="Redox-active" evidence="3">
    <location>
        <begin position="90"/>
        <end position="95"/>
    </location>
</feature>
<evidence type="ECO:0000313" key="6">
    <source>
        <dbReference type="Proteomes" id="UP000188937"/>
    </source>
</evidence>
<evidence type="ECO:0000313" key="5">
    <source>
        <dbReference type="EMBL" id="AQS84399.1"/>
    </source>
</evidence>
<dbReference type="SUPFAM" id="SSF52833">
    <property type="entry name" value="Thioredoxin-like"/>
    <property type="match status" value="1"/>
</dbReference>
<keyword evidence="4" id="KW-0812">Transmembrane</keyword>
<dbReference type="STRING" id="435.A0U92_05995"/>
<feature type="binding site" evidence="2">
    <location>
        <position position="95"/>
    </location>
    <ligand>
        <name>Cu cation</name>
        <dbReference type="ChEBI" id="CHEBI:23378"/>
    </ligand>
</feature>
<evidence type="ECO:0000256" key="2">
    <source>
        <dbReference type="PIRSR" id="PIRSR603782-1"/>
    </source>
</evidence>
<dbReference type="Pfam" id="PF02630">
    <property type="entry name" value="SCO1-SenC"/>
    <property type="match status" value="1"/>
</dbReference>
<comment type="similarity">
    <text evidence="1">Belongs to the SCO1/2 family.</text>
</comment>
<name>A0A1U9KFA0_ACEAC</name>
<keyword evidence="4" id="KW-0472">Membrane</keyword>
<dbReference type="InterPro" id="IPR003782">
    <property type="entry name" value="SCO1/SenC"/>
</dbReference>
<dbReference type="OrthoDB" id="9790194at2"/>
<evidence type="ECO:0000256" key="3">
    <source>
        <dbReference type="PIRSR" id="PIRSR603782-2"/>
    </source>
</evidence>
<feature type="binding site" evidence="2">
    <location>
        <position position="90"/>
    </location>
    <ligand>
        <name>Cu cation</name>
        <dbReference type="ChEBI" id="CHEBI:23378"/>
    </ligand>
</feature>
<feature type="transmembrane region" description="Helical" evidence="4">
    <location>
        <begin position="20"/>
        <end position="40"/>
    </location>
</feature>
<proteinExistence type="inferred from homology"/>
<reference evidence="5 6" key="1">
    <citation type="submission" date="2016-03" db="EMBL/GenBank/DDBJ databases">
        <title>Acetic acid bacteria sequencing.</title>
        <authorList>
            <person name="Brandt J."/>
            <person name="Jakob F."/>
            <person name="Vogel R.F."/>
        </authorList>
    </citation>
    <scope>NUCLEOTIDE SEQUENCE [LARGE SCALE GENOMIC DNA]</scope>
    <source>
        <strain evidence="5 6">TMW2.1153</strain>
    </source>
</reference>
<protein>
    <submittedName>
        <fullName evidence="5">Electron transporter SenC</fullName>
    </submittedName>
</protein>
<evidence type="ECO:0000256" key="4">
    <source>
        <dbReference type="SAM" id="Phobius"/>
    </source>
</evidence>
<dbReference type="Proteomes" id="UP000188937">
    <property type="component" value="Chromosome"/>
</dbReference>
<keyword evidence="6" id="KW-1185">Reference proteome</keyword>
<keyword evidence="4" id="KW-1133">Transmembrane helix</keyword>
<keyword evidence="3" id="KW-1015">Disulfide bond</keyword>
<sequence>MNTIQNIPKAPDPGKKPGRAGLIITLTITFAACVAGYVAYRASDAMGPLVSSNGNEVGGSFRLMDSSDGTMTDAHFRGRWMLVMFGAIHCTNDACTPALTRLSTALQAVDPSRQLFAPLFISLDPNRDLAMNLRQYALKFNAKIITGTAAPITLEAVAREYHAPIVRHSDPYWEYTYELSPRIVIMNPEGRYTGTIETAASADEMEKRLRALVEQH</sequence>
<organism evidence="5 6">
    <name type="scientific">Acetobacter aceti</name>
    <dbReference type="NCBI Taxonomy" id="435"/>
    <lineage>
        <taxon>Bacteria</taxon>
        <taxon>Pseudomonadati</taxon>
        <taxon>Pseudomonadota</taxon>
        <taxon>Alphaproteobacteria</taxon>
        <taxon>Acetobacterales</taxon>
        <taxon>Acetobacteraceae</taxon>
        <taxon>Acetobacter</taxon>
        <taxon>Acetobacter subgen. Acetobacter</taxon>
    </lineage>
</organism>
<evidence type="ECO:0000256" key="1">
    <source>
        <dbReference type="ARBA" id="ARBA00010996"/>
    </source>
</evidence>
<dbReference type="CDD" id="cd02968">
    <property type="entry name" value="SCO"/>
    <property type="match status" value="1"/>
</dbReference>
<dbReference type="EMBL" id="CP014692">
    <property type="protein sequence ID" value="AQS84399.1"/>
    <property type="molecule type" value="Genomic_DNA"/>
</dbReference>
<dbReference type="PANTHER" id="PTHR12151">
    <property type="entry name" value="ELECTRON TRANSPORT PROTIN SCO1/SENC FAMILY MEMBER"/>
    <property type="match status" value="1"/>
</dbReference>
<keyword evidence="2" id="KW-0186">Copper</keyword>
<accession>A0A1U9KFA0</accession>
<gene>
    <name evidence="5" type="ORF">A0U92_05995</name>
</gene>
<dbReference type="PANTHER" id="PTHR12151:SF25">
    <property type="entry name" value="LINALOOL DEHYDRATASE_ISOMERASE DOMAIN-CONTAINING PROTEIN"/>
    <property type="match status" value="1"/>
</dbReference>